<gene>
    <name evidence="7" type="ORF">TCAL_10784</name>
</gene>
<keyword evidence="8" id="KW-1185">Reference proteome</keyword>
<dbReference type="PANTHER" id="PTHR45418">
    <property type="entry name" value="CANCER/TESTIS ANTIGEN 55"/>
    <property type="match status" value="1"/>
</dbReference>
<dbReference type="PANTHER" id="PTHR45418:SF1">
    <property type="entry name" value="CANCER_TESTIS ANTIGEN 55"/>
    <property type="match status" value="1"/>
</dbReference>
<reference evidence="7 8" key="1">
    <citation type="journal article" date="2018" name="Nat. Ecol. Evol.">
        <title>Genomic signatures of mitonuclear coevolution across populations of Tigriopus californicus.</title>
        <authorList>
            <person name="Barreto F.S."/>
            <person name="Watson E.T."/>
            <person name="Lima T.G."/>
            <person name="Willett C.S."/>
            <person name="Edmands S."/>
            <person name="Li W."/>
            <person name="Burton R.S."/>
        </authorList>
    </citation>
    <scope>NUCLEOTIDE SEQUENCE [LARGE SCALE GENOMIC DNA]</scope>
    <source>
        <strain evidence="7 8">San Diego</strain>
    </source>
</reference>
<dbReference type="GO" id="GO:0005737">
    <property type="term" value="C:cytoplasm"/>
    <property type="evidence" value="ECO:0007669"/>
    <property type="project" value="UniProtKB-SubCell"/>
</dbReference>
<dbReference type="STRING" id="6832.A0A553NBD1"/>
<dbReference type="InterPro" id="IPR026122">
    <property type="entry name" value="MOV-10/SDE3_DEXXQ/H-box"/>
</dbReference>
<keyword evidence="3" id="KW-0943">RNA-mediated gene silencing</keyword>
<dbReference type="AlphaFoldDB" id="A0A553NBD1"/>
<dbReference type="Proteomes" id="UP000318571">
    <property type="component" value="Chromosome 10"/>
</dbReference>
<evidence type="ECO:0000256" key="5">
    <source>
        <dbReference type="SAM" id="MobiDB-lite"/>
    </source>
</evidence>
<comment type="catalytic activity">
    <reaction evidence="4">
        <text>ATP + H2O = ADP + phosphate + H(+)</text>
        <dbReference type="Rhea" id="RHEA:13065"/>
        <dbReference type="ChEBI" id="CHEBI:15377"/>
        <dbReference type="ChEBI" id="CHEBI:15378"/>
        <dbReference type="ChEBI" id="CHEBI:30616"/>
        <dbReference type="ChEBI" id="CHEBI:43474"/>
        <dbReference type="ChEBI" id="CHEBI:456216"/>
        <dbReference type="EC" id="3.6.4.12"/>
    </reaction>
    <physiologicalReaction direction="left-to-right" evidence="4">
        <dbReference type="Rhea" id="RHEA:13066"/>
    </physiologicalReaction>
</comment>
<dbReference type="InterPro" id="IPR014001">
    <property type="entry name" value="Helicase_ATP-bd"/>
</dbReference>
<dbReference type="GO" id="GO:0003723">
    <property type="term" value="F:RNA binding"/>
    <property type="evidence" value="ECO:0007669"/>
    <property type="project" value="InterPro"/>
</dbReference>
<accession>A0A553NBD1</accession>
<dbReference type="PROSITE" id="PS51192">
    <property type="entry name" value="HELICASE_ATP_BIND_1"/>
    <property type="match status" value="1"/>
</dbReference>
<evidence type="ECO:0000313" key="8">
    <source>
        <dbReference type="Proteomes" id="UP000318571"/>
    </source>
</evidence>
<feature type="compositionally biased region" description="Low complexity" evidence="5">
    <location>
        <begin position="13"/>
        <end position="24"/>
    </location>
</feature>
<protein>
    <recommendedName>
        <fullName evidence="6">Helicase ATP-binding domain-containing protein</fullName>
    </recommendedName>
</protein>
<dbReference type="GO" id="GO:0032574">
    <property type="term" value="F:5'-3' RNA helicase activity"/>
    <property type="evidence" value="ECO:0007669"/>
    <property type="project" value="InterPro"/>
</dbReference>
<evidence type="ECO:0000256" key="4">
    <source>
        <dbReference type="ARBA" id="ARBA00048432"/>
    </source>
</evidence>
<feature type="region of interest" description="Disordered" evidence="5">
    <location>
        <begin position="1"/>
        <end position="29"/>
    </location>
</feature>
<proteinExistence type="predicted"/>
<dbReference type="GO" id="GO:0003678">
    <property type="term" value="F:DNA helicase activity"/>
    <property type="evidence" value="ECO:0007669"/>
    <property type="project" value="UniProtKB-EC"/>
</dbReference>
<evidence type="ECO:0000256" key="2">
    <source>
        <dbReference type="ARBA" id="ARBA00022490"/>
    </source>
</evidence>
<name>A0A553NBD1_TIGCA</name>
<dbReference type="Pfam" id="PF13087">
    <property type="entry name" value="AAA_12"/>
    <property type="match status" value="1"/>
</dbReference>
<dbReference type="CDD" id="cd18808">
    <property type="entry name" value="SF1_C_Upf1"/>
    <property type="match status" value="1"/>
</dbReference>
<dbReference type="SUPFAM" id="SSF52540">
    <property type="entry name" value="P-loop containing nucleoside triphosphate hydrolases"/>
    <property type="match status" value="1"/>
</dbReference>
<organism evidence="7 8">
    <name type="scientific">Tigriopus californicus</name>
    <name type="common">Marine copepod</name>
    <dbReference type="NCBI Taxonomy" id="6832"/>
    <lineage>
        <taxon>Eukaryota</taxon>
        <taxon>Metazoa</taxon>
        <taxon>Ecdysozoa</taxon>
        <taxon>Arthropoda</taxon>
        <taxon>Crustacea</taxon>
        <taxon>Multicrustacea</taxon>
        <taxon>Hexanauplia</taxon>
        <taxon>Copepoda</taxon>
        <taxon>Harpacticoida</taxon>
        <taxon>Harpacticidae</taxon>
        <taxon>Tigriopus</taxon>
    </lineage>
</organism>
<dbReference type="InterPro" id="IPR027417">
    <property type="entry name" value="P-loop_NTPase"/>
</dbReference>
<evidence type="ECO:0000259" key="6">
    <source>
        <dbReference type="PROSITE" id="PS51192"/>
    </source>
</evidence>
<feature type="domain" description="Helicase ATP-binding" evidence="6">
    <location>
        <begin position="286"/>
        <end position="442"/>
    </location>
</feature>
<evidence type="ECO:0000256" key="3">
    <source>
        <dbReference type="ARBA" id="ARBA00023158"/>
    </source>
</evidence>
<dbReference type="Pfam" id="PF13086">
    <property type="entry name" value="AAA_11"/>
    <property type="match status" value="2"/>
</dbReference>
<evidence type="ECO:0000256" key="1">
    <source>
        <dbReference type="ARBA" id="ARBA00004496"/>
    </source>
</evidence>
<comment type="caution">
    <text evidence="7">The sequence shown here is derived from an EMBL/GenBank/DDBJ whole genome shotgun (WGS) entry which is preliminary data.</text>
</comment>
<dbReference type="InterPro" id="IPR047187">
    <property type="entry name" value="SF1_C_Upf1"/>
</dbReference>
<dbReference type="InterPro" id="IPR041677">
    <property type="entry name" value="DNA2/NAM7_AAA_11"/>
</dbReference>
<dbReference type="GO" id="GO:0031047">
    <property type="term" value="P:regulatory ncRNA-mediated gene silencing"/>
    <property type="evidence" value="ECO:0007669"/>
    <property type="project" value="UniProtKB-KW"/>
</dbReference>
<sequence length="700" mass="78318">MDLLPSPDEDYYSMSSCSTTASSSKMENAGSQLKTSLRLITGSSLTKREKVQLPILTIDDQPKTYPSYLVQFFEAKLKFGPLTTDTQRDHLKELKAFLKEGLNATNHKRFLHLVLFAEEYAVESDLNKCSQFNVPIVWATPPNRNQVVPSMYLEGVEDNMPRVRPFDKIDVRFDSTSVVRLTVSSVEGNRLFFKKPKLNASMKKYRLCQKVQFVLNRLNFENGHTCLNRLTLLDQLRIFPHPGKGVAPGVISNNGGQVTIKLTKADLFNANIGDNAEQLRAVSGILNGTSGIHPYILFGPPGTGKTVTVVEAISQVFRRFGKAKILVCAPSNAAANLLAIRLLENIPQNSIMRGMSISRLEDKLPKILKRITEYGVQWRLDVPDKDIIVTTLSSASLITNTNFTHVFIDEAGQATESEYLFATVDKLTFKSRVVLSGDPYQLGPVVKSGIAQAFGFEMSLMERLIKTNPRYQKCLITKTYDGHMITKLLKNYRSHAQLLSVSSSLFYDGELLACSPINARPNLRFPITFCGVRNVHSRGEKSCSLFNRAELEVALRYVSLLRGSFSEAEIGIISPYRAQVRLLQERLGSTKIMIGSTEEYQGQERPVIIVSTVRSNLGLDSDETNRASLGFLNNAKRFNVAVTRAKERLILIGDPALLSTDPNWKTMLNYVIVNGGYTGYRYSRARKLLAKTKAKNHHRP</sequence>
<dbReference type="InterPro" id="IPR041679">
    <property type="entry name" value="DNA2/NAM7-like_C"/>
</dbReference>
<dbReference type="EMBL" id="VCGU01000458">
    <property type="protein sequence ID" value="TRY62756.1"/>
    <property type="molecule type" value="Genomic_DNA"/>
</dbReference>
<dbReference type="CDD" id="cd18038">
    <property type="entry name" value="DEXXQc_Helz-like"/>
    <property type="match status" value="1"/>
</dbReference>
<evidence type="ECO:0000313" key="7">
    <source>
        <dbReference type="EMBL" id="TRY62756.1"/>
    </source>
</evidence>
<dbReference type="Gene3D" id="3.40.50.300">
    <property type="entry name" value="P-loop containing nucleotide triphosphate hydrolases"/>
    <property type="match status" value="2"/>
</dbReference>
<comment type="subcellular location">
    <subcellularLocation>
        <location evidence="1">Cytoplasm</location>
    </subcellularLocation>
</comment>
<keyword evidence="2" id="KW-0963">Cytoplasm</keyword>